<dbReference type="InterPro" id="IPR050091">
    <property type="entry name" value="PKS_NRPS_Biosynth_Enz"/>
</dbReference>
<dbReference type="SUPFAM" id="SSF47336">
    <property type="entry name" value="ACP-like"/>
    <property type="match status" value="1"/>
</dbReference>
<feature type="domain" description="Ketosynthase family 3 (KS3)" evidence="11">
    <location>
        <begin position="20"/>
        <end position="445"/>
    </location>
</feature>
<dbReference type="Pfam" id="PF23114">
    <property type="entry name" value="NAD-bd_HRPKS_sdrA"/>
    <property type="match status" value="1"/>
</dbReference>
<dbReference type="SMART" id="SM00822">
    <property type="entry name" value="PKS_KR"/>
    <property type="match status" value="1"/>
</dbReference>
<dbReference type="InterPro" id="IPR020843">
    <property type="entry name" value="ER"/>
</dbReference>
<dbReference type="InterPro" id="IPR049900">
    <property type="entry name" value="PKS_mFAS_DH"/>
</dbReference>
<dbReference type="Pfam" id="PF13602">
    <property type="entry name" value="ADH_zinc_N_2"/>
    <property type="match status" value="1"/>
</dbReference>
<dbReference type="Gene3D" id="1.10.1200.10">
    <property type="entry name" value="ACP-like"/>
    <property type="match status" value="1"/>
</dbReference>
<dbReference type="SMART" id="SM00829">
    <property type="entry name" value="PKS_ER"/>
    <property type="match status" value="1"/>
</dbReference>
<dbReference type="GO" id="GO:0016787">
    <property type="term" value="F:hydrolase activity"/>
    <property type="evidence" value="ECO:0007669"/>
    <property type="project" value="UniProtKB-KW"/>
</dbReference>
<dbReference type="InterPro" id="IPR013968">
    <property type="entry name" value="PKS_KR"/>
</dbReference>
<dbReference type="Pfam" id="PF16197">
    <property type="entry name" value="KAsynt_C_assoc"/>
    <property type="match status" value="1"/>
</dbReference>
<dbReference type="Gene3D" id="3.90.180.10">
    <property type="entry name" value="Medium-chain alcohol dehydrogenases, catalytic domain"/>
    <property type="match status" value="1"/>
</dbReference>
<dbReference type="Pfam" id="PF08659">
    <property type="entry name" value="KR"/>
    <property type="match status" value="1"/>
</dbReference>
<dbReference type="Pfam" id="PF21089">
    <property type="entry name" value="PKS_DH_N"/>
    <property type="match status" value="1"/>
</dbReference>
<dbReference type="Gene3D" id="3.40.47.10">
    <property type="match status" value="1"/>
</dbReference>
<protein>
    <submittedName>
        <fullName evidence="13">Acyl transferase/acyl hydrolase/lysophospholipase</fullName>
    </submittedName>
</protein>
<dbReference type="InterPro" id="IPR057326">
    <property type="entry name" value="KR_dom"/>
</dbReference>
<accession>A0A7T7BMU9</accession>
<dbReference type="SUPFAM" id="SSF51735">
    <property type="entry name" value="NAD(P)-binding Rossmann-fold domains"/>
    <property type="match status" value="2"/>
</dbReference>
<evidence type="ECO:0000259" key="11">
    <source>
        <dbReference type="PROSITE" id="PS52004"/>
    </source>
</evidence>
<dbReference type="PROSITE" id="PS00012">
    <property type="entry name" value="PHOSPHOPANTETHEINE"/>
    <property type="match status" value="1"/>
</dbReference>
<dbReference type="InterPro" id="IPR016035">
    <property type="entry name" value="Acyl_Trfase/lysoPLipase"/>
</dbReference>
<dbReference type="GO" id="GO:0030639">
    <property type="term" value="P:polyketide biosynthetic process"/>
    <property type="evidence" value="ECO:0007669"/>
    <property type="project" value="UniProtKB-ARBA"/>
</dbReference>
<dbReference type="InterPro" id="IPR036736">
    <property type="entry name" value="ACP-like_sf"/>
</dbReference>
<dbReference type="CDD" id="cd00833">
    <property type="entry name" value="PKS"/>
    <property type="match status" value="1"/>
</dbReference>
<gene>
    <name evidence="13" type="ORF">Pdw03_0514</name>
</gene>
<dbReference type="PROSITE" id="PS50075">
    <property type="entry name" value="CARRIER"/>
    <property type="match status" value="1"/>
</dbReference>
<dbReference type="PROSITE" id="PS52019">
    <property type="entry name" value="PKS_MFAS_DH"/>
    <property type="match status" value="1"/>
</dbReference>
<feature type="domain" description="Carrier" evidence="10">
    <location>
        <begin position="2458"/>
        <end position="2535"/>
    </location>
</feature>
<keyword evidence="6" id="KW-0560">Oxidoreductase</keyword>
<dbReference type="SUPFAM" id="SSF52151">
    <property type="entry name" value="FabD/lysophospholipase-like"/>
    <property type="match status" value="1"/>
</dbReference>
<dbReference type="InterPro" id="IPR056501">
    <property type="entry name" value="NAD-bd_HRPKS_sdrA"/>
</dbReference>
<dbReference type="GO" id="GO:0032259">
    <property type="term" value="P:methylation"/>
    <property type="evidence" value="ECO:0007669"/>
    <property type="project" value="UniProtKB-KW"/>
</dbReference>
<dbReference type="Gene3D" id="3.10.129.110">
    <property type="entry name" value="Polyketide synthase dehydratase"/>
    <property type="match status" value="1"/>
</dbReference>
<name>A0A7T7BMU9_PENDI</name>
<dbReference type="Pfam" id="PF23297">
    <property type="entry name" value="ACP_SdgA_C"/>
    <property type="match status" value="1"/>
</dbReference>
<keyword evidence="4 13" id="KW-0808">Transferase</keyword>
<dbReference type="FunFam" id="3.40.366.10:FF:000002">
    <property type="entry name" value="Probable polyketide synthase 2"/>
    <property type="match status" value="1"/>
</dbReference>
<dbReference type="InterPro" id="IPR020807">
    <property type="entry name" value="PKS_DH"/>
</dbReference>
<dbReference type="PANTHER" id="PTHR43775">
    <property type="entry name" value="FATTY ACID SYNTHASE"/>
    <property type="match status" value="1"/>
</dbReference>
<dbReference type="InterPro" id="IPR009081">
    <property type="entry name" value="PP-bd_ACP"/>
</dbReference>
<dbReference type="GO" id="GO:0004315">
    <property type="term" value="F:3-oxoacyl-[acyl-carrier-protein] synthase activity"/>
    <property type="evidence" value="ECO:0007669"/>
    <property type="project" value="InterPro"/>
</dbReference>
<evidence type="ECO:0000313" key="14">
    <source>
        <dbReference type="Proteomes" id="UP000595662"/>
    </source>
</evidence>
<dbReference type="InterPro" id="IPR020806">
    <property type="entry name" value="PKS_PP-bd"/>
</dbReference>
<dbReference type="CDD" id="cd05195">
    <property type="entry name" value="enoyl_red"/>
    <property type="match status" value="1"/>
</dbReference>
<evidence type="ECO:0000313" key="13">
    <source>
        <dbReference type="EMBL" id="QQK45616.1"/>
    </source>
</evidence>
<dbReference type="InterPro" id="IPR014030">
    <property type="entry name" value="Ketoacyl_synth_N"/>
</dbReference>
<dbReference type="InterPro" id="IPR016036">
    <property type="entry name" value="Malonyl_transacylase_ACP-bd"/>
</dbReference>
<dbReference type="SUPFAM" id="SSF53335">
    <property type="entry name" value="S-adenosyl-L-methionine-dependent methyltransferases"/>
    <property type="match status" value="1"/>
</dbReference>
<dbReference type="InterPro" id="IPR011032">
    <property type="entry name" value="GroES-like_sf"/>
</dbReference>
<dbReference type="InterPro" id="IPR032821">
    <property type="entry name" value="PKS_assoc"/>
</dbReference>
<dbReference type="GO" id="GO:0004312">
    <property type="term" value="F:fatty acid synthase activity"/>
    <property type="evidence" value="ECO:0007669"/>
    <property type="project" value="TreeGrafter"/>
</dbReference>
<dbReference type="SMART" id="SM00823">
    <property type="entry name" value="PKS_PP"/>
    <property type="match status" value="1"/>
</dbReference>
<feature type="region of interest" description="C-terminal hotdog fold" evidence="9">
    <location>
        <begin position="1096"/>
        <end position="1255"/>
    </location>
</feature>
<dbReference type="GO" id="GO:0031177">
    <property type="term" value="F:phosphopantetheine binding"/>
    <property type="evidence" value="ECO:0007669"/>
    <property type="project" value="InterPro"/>
</dbReference>
<evidence type="ECO:0000256" key="3">
    <source>
        <dbReference type="ARBA" id="ARBA00022603"/>
    </source>
</evidence>
<dbReference type="Proteomes" id="UP000595662">
    <property type="component" value="Chromosome 4"/>
</dbReference>
<dbReference type="Gene3D" id="3.40.50.720">
    <property type="entry name" value="NAD(P)-binding Rossmann-like Domain"/>
    <property type="match status" value="2"/>
</dbReference>
<evidence type="ECO:0000256" key="4">
    <source>
        <dbReference type="ARBA" id="ARBA00022679"/>
    </source>
</evidence>
<dbReference type="PANTHER" id="PTHR43775:SF29">
    <property type="entry name" value="ASPERFURANONE POLYKETIDE SYNTHASE AFOG-RELATED"/>
    <property type="match status" value="1"/>
</dbReference>
<dbReference type="PROSITE" id="PS00606">
    <property type="entry name" value="KS3_1"/>
    <property type="match status" value="1"/>
</dbReference>
<dbReference type="SMART" id="SM00827">
    <property type="entry name" value="PKS_AT"/>
    <property type="match status" value="1"/>
</dbReference>
<evidence type="ECO:0000256" key="9">
    <source>
        <dbReference type="PROSITE-ProRule" id="PRU01363"/>
    </source>
</evidence>
<reference evidence="13 14" key="1">
    <citation type="submission" date="2020-08" db="EMBL/GenBank/DDBJ databases">
        <title>The completed genome sequence of the pathogenic ascomycete fungus Penicillium digitatum.</title>
        <authorList>
            <person name="Wang M."/>
        </authorList>
    </citation>
    <scope>NUCLEOTIDE SEQUENCE [LARGE SCALE GENOMIC DNA]</scope>
    <source>
        <strain evidence="13 14">PdW03</strain>
    </source>
</reference>
<dbReference type="EMBL" id="CP060777">
    <property type="protein sequence ID" value="QQK45616.1"/>
    <property type="molecule type" value="Genomic_DNA"/>
</dbReference>
<keyword evidence="1" id="KW-0596">Phosphopantetheine</keyword>
<dbReference type="PROSITE" id="PS52004">
    <property type="entry name" value="KS3_2"/>
    <property type="match status" value="1"/>
</dbReference>
<keyword evidence="8" id="KW-0012">Acyltransferase</keyword>
<dbReference type="InterPro" id="IPR018201">
    <property type="entry name" value="Ketoacyl_synth_AS"/>
</dbReference>
<dbReference type="GO" id="GO:0006633">
    <property type="term" value="P:fatty acid biosynthetic process"/>
    <property type="evidence" value="ECO:0007669"/>
    <property type="project" value="InterPro"/>
</dbReference>
<feature type="active site" description="Proton donor; for dehydratase activity" evidence="9">
    <location>
        <position position="1161"/>
    </location>
</feature>
<dbReference type="InterPro" id="IPR020841">
    <property type="entry name" value="PKS_Beta-ketoAc_synthase_dom"/>
</dbReference>
<dbReference type="SUPFAM" id="SSF50129">
    <property type="entry name" value="GroES-like"/>
    <property type="match status" value="1"/>
</dbReference>
<evidence type="ECO:0000256" key="6">
    <source>
        <dbReference type="ARBA" id="ARBA00023002"/>
    </source>
</evidence>
<dbReference type="VEuPathDB" id="FungiDB:PDIP_46770"/>
<dbReference type="Pfam" id="PF08240">
    <property type="entry name" value="ADH_N"/>
    <property type="match status" value="1"/>
</dbReference>
<evidence type="ECO:0000259" key="12">
    <source>
        <dbReference type="PROSITE" id="PS52019"/>
    </source>
</evidence>
<dbReference type="InterPro" id="IPR014043">
    <property type="entry name" value="Acyl_transferase_dom"/>
</dbReference>
<dbReference type="Pfam" id="PF00109">
    <property type="entry name" value="ketoacyl-synt"/>
    <property type="match status" value="1"/>
</dbReference>
<dbReference type="RefSeq" id="XP_065957356.1">
    <property type="nucleotide sequence ID" value="XM_066099629.1"/>
</dbReference>
<feature type="domain" description="PKS/mFAS DH" evidence="12">
    <location>
        <begin position="936"/>
        <end position="1255"/>
    </location>
</feature>
<dbReference type="InterPro" id="IPR014031">
    <property type="entry name" value="Ketoacyl_synth_C"/>
</dbReference>
<dbReference type="InterPro" id="IPR001227">
    <property type="entry name" value="Ac_transferase_dom_sf"/>
</dbReference>
<evidence type="ECO:0000256" key="7">
    <source>
        <dbReference type="ARBA" id="ARBA00023268"/>
    </source>
</evidence>
<dbReference type="GO" id="GO:1901336">
    <property type="term" value="P:lactone biosynthetic process"/>
    <property type="evidence" value="ECO:0007669"/>
    <property type="project" value="UniProtKB-ARBA"/>
</dbReference>
<dbReference type="FunFam" id="3.40.50.720:FF:000209">
    <property type="entry name" value="Polyketide synthase Pks12"/>
    <property type="match status" value="1"/>
</dbReference>
<dbReference type="InterPro" id="IPR036291">
    <property type="entry name" value="NAD(P)-bd_dom_sf"/>
</dbReference>
<keyword evidence="13" id="KW-0378">Hydrolase</keyword>
<dbReference type="Gene3D" id="3.30.70.3290">
    <property type="match status" value="1"/>
</dbReference>
<dbReference type="InterPro" id="IPR049551">
    <property type="entry name" value="PKS_DH_C"/>
</dbReference>
<dbReference type="InterPro" id="IPR042104">
    <property type="entry name" value="PKS_dehydratase_sf"/>
</dbReference>
<evidence type="ECO:0000256" key="5">
    <source>
        <dbReference type="ARBA" id="ARBA00022857"/>
    </source>
</evidence>
<keyword evidence="3" id="KW-0489">Methyltransferase</keyword>
<dbReference type="Pfam" id="PF00698">
    <property type="entry name" value="Acyl_transf_1"/>
    <property type="match status" value="1"/>
</dbReference>
<evidence type="ECO:0000256" key="2">
    <source>
        <dbReference type="ARBA" id="ARBA00022553"/>
    </source>
</evidence>
<sequence length="2538" mass="276519">MGDIGTPLADGVHSDILPQTMPIAIVGMGCRFGGGITSPEELWQMVADGKSAWSQIPQDRFNREAFFHPDSQRLGTSNVKGGCFLQEDVSLFDTSFFGLTAEVAASMDPQIRLLLEVTYEALESAGLSLAQIAGSNTSVFTGSFIHDYQDLMSRDPTTFSRYFSTGNFTAMMANRISHYFDLRGPSTPVDTGCSTSITALHLACQTLRTGEADAAIVGGTCIMLNPDMFCQLSSVGFIGPEGRCFAFDQRAQGYGRGEGIATLVLKPLDAALRDGDPIRALIRETGMNQDGKTPTITSPSRDAQEALMRACYQRAGLNPDETTYVEAHGTGTKAGDLEEVAAIRSVFGAGRKYQRPLVLGSVKSNLGHTEAASGLAAIIKVVKALENRQIPPTINIEQFNVNLGLQDGVLHVAQDLEAWPETNIRRASVNNFGYGGSNTHVIVEDAVSHIQKYSGQRPAVSQGARCSRKIFVLSGKDEGSTKGLMDRLLKHLKGHDLSLPALAYTLGQRRSRFPYTVAFSAASTDELSINLADQTLRPSYAAGAARIGFVFTGQGAQWHAMGQELTEKYPVFRQALHDAEKIFQEFGSPWSCIEELSRDSSTTRVNQPCLSFPLSCLIQLALVRLLTSWGICPAAVTGHSSGEVAAAYASGALSFREALAIVYFRGLLTSEHVAKTTSPGGMLAVGLGQKDIQTYLNCLTTGTIVVACVNSPSSVTLSGDLAGIEEVQQYLEDNGVFARRLRVESAYHSHHMLPLQQQYREILGKHLGPTRHFNPDVVFSSPVSGKVVHDALTLGPEHWVRNMLQPVLFDQSLGNMCFEKGSSDTSVSRVDIIIEIGPHGALAGPIRQCLAAASPITYTSCLTRNQDAVQTIQSMASTLVSHGNPVDLAQVNFPNGEDKELRAIPDLPSYAWNHSQQYWVEPRISREHRLREHPPHELLGNRMPGLASNVALFRLILRPGDMPWVRDHLVQANMVYPGAGCLAMAIEGMRQISVSESSPLPRIRGYRLRHIEITRALIIPDTTDGVEVQLLLQPPTSRLAPNWREFHISSATTDGDWVEHCHGLVGVDTEELPSTQDPTIRLPSTARIHLNSTDGVYFRSIEPAEMFRTLRKAGIHHGPLFQNLSSVRAGSNKAMASILSVDSTATQSTSSDHVLHPITLDSVFQLAYAALSKDAQRETGAAIPTSIKDMYISDAISRESNHAFKAFVNLDQRSARGFNVSIALVDQGQQYGCPPAPVLEIDGMHFQRVGSASNETVPSDHPHSEPLCLTVDWRESIALIDSTILRQRLAREADAGSKIMEADLTRATYHIVRQVLTTLTDGDAATLESRYPELLQWMKELVDRAAGNQLAPRSSRWASASEGVKQRLLDRVATESVNGQLLITLGQNLLAILRDQMDPLQASREANHPVLDTFLEKMLHKPAAVERLAQIVDLYAHQTPRAKILEIGTRSPGECVEKIMQSLTGDSAGSLFARVGEYTVTGPRTSDNAATDKFSAWAPLVRYQPLDLAEDLSSQGFESGSYDIVITSLLSHEATNLRAAMGNARTLLKEGGKLIVIERVRETADTRLLFGLLSQHWNPPRSMAEWEQILCETGFSGIDLEIPDCNDEEERCFSVIVSTATTAVNEPETFGSKINSISVVYTDSQPPEEWTNSLTAALSGLTHSAVIVEPLHGLDPREKVVVFVAEIAAPFLRQMNEPDFTALKAILTQSKHVAWLSRGSEINSDFPDQALHTGMLRTCRAENSSKRYISLDLDPAEEPWAMSSISAIGHVIQAVFIRSLPDSEFALRDGALLVPRVRFDSEASKAVTPSTEAELQPFHQPGRDFRLFTGTPGLLDSLVFKDDPEAHDPLPEGYVEIEPRAFGLNFRDIMVAMGQMEEPQMGFECAGIVKRTQGTAAHHFKAGDRVCAIMAHGHWANLTRVPWTSAARIPDEMDFEMAASIPMTFVTAYYSLFEAGRLEAGETVLIHAASGGVGQAAIILAQWKQAKIFATVGTPEKRRFLMDTYQIPASQIFSSRDPSFARAVKTATGGKGVDIVLNSLAGELLDETWHCLAPYGRFVEIGKKDIQSNKQLEMRPFQDAVTFASFDLVQLSDYRGPILFRILRDVVSLFEQKAVRAISPITTYPISDLGRAFRQMQAGRHIGKIVIVPRSGDKVKVSAGPGPVRLSSTVTYLITGGLGGIGRSIARWMVERGAKHLILVSRNSASRPESQKLIKELGHMGCEAVAVNCDVSQSMNLGQVLFECQETMPPIRGVIQAAMNLQDSILEQMSFTQWSSSIAAKVQATRNIHEFFGDRLDFFIMLSSVVGVVGNASQANYGAGGSYQDALARHRVAQGLPGVALDLGMVQSVGWLAENKAVGDRLVREGYRPLSEDEVLQLVESAIRDPIGAIDTSQVITGIAGFDPEAPDAGASGWRSDPRFAGLQRRHGAIHIAGLVTPTTSLRSLKQALAEAAAAEQPVAPLITHAVIEKLSEMFATPVSEIDPSMPLSHYGVDSLVAVELRNWLVAQSGCEMSIFDVMGSASLSALADKIADRLNHR</sequence>
<keyword evidence="5" id="KW-0521">NADP</keyword>
<dbReference type="SUPFAM" id="SSF55048">
    <property type="entry name" value="Probable ACP-binding domain of malonyl-CoA ACP transacylase"/>
    <property type="match status" value="1"/>
</dbReference>
<feature type="active site" description="Proton acceptor; for dehydratase activity" evidence="9">
    <location>
        <position position="968"/>
    </location>
</feature>
<dbReference type="GeneID" id="90952148"/>
<dbReference type="InterPro" id="IPR029063">
    <property type="entry name" value="SAM-dependent_MTases_sf"/>
</dbReference>
<dbReference type="Pfam" id="PF02801">
    <property type="entry name" value="Ketoacyl-synt_C"/>
    <property type="match status" value="1"/>
</dbReference>
<dbReference type="Pfam" id="PF14765">
    <property type="entry name" value="PS-DH"/>
    <property type="match status" value="1"/>
</dbReference>
<evidence type="ECO:0000259" key="10">
    <source>
        <dbReference type="PROSITE" id="PS50075"/>
    </source>
</evidence>
<dbReference type="SMART" id="SM00825">
    <property type="entry name" value="PKS_KS"/>
    <property type="match status" value="1"/>
</dbReference>
<dbReference type="InterPro" id="IPR006162">
    <property type="entry name" value="Ppantetheine_attach_site"/>
</dbReference>
<evidence type="ECO:0000256" key="1">
    <source>
        <dbReference type="ARBA" id="ARBA00022450"/>
    </source>
</evidence>
<feature type="region of interest" description="N-terminal hotdog fold" evidence="9">
    <location>
        <begin position="936"/>
        <end position="1072"/>
    </location>
</feature>
<proteinExistence type="predicted"/>
<dbReference type="SUPFAM" id="SSF53901">
    <property type="entry name" value="Thiolase-like"/>
    <property type="match status" value="1"/>
</dbReference>
<evidence type="ECO:0000256" key="8">
    <source>
        <dbReference type="ARBA" id="ARBA00023315"/>
    </source>
</evidence>
<dbReference type="InterPro" id="IPR016039">
    <property type="entry name" value="Thiolase-like"/>
</dbReference>
<dbReference type="Gene3D" id="3.40.50.150">
    <property type="entry name" value="Vaccinia Virus protein VP39"/>
    <property type="match status" value="1"/>
</dbReference>
<dbReference type="InterPro" id="IPR013154">
    <property type="entry name" value="ADH-like_N"/>
</dbReference>
<dbReference type="GO" id="GO:0016491">
    <property type="term" value="F:oxidoreductase activity"/>
    <property type="evidence" value="ECO:0007669"/>
    <property type="project" value="UniProtKB-KW"/>
</dbReference>
<dbReference type="SMART" id="SM00826">
    <property type="entry name" value="PKS_DH"/>
    <property type="match status" value="1"/>
</dbReference>
<keyword evidence="7" id="KW-0511">Multifunctional enzyme</keyword>
<dbReference type="InterPro" id="IPR049552">
    <property type="entry name" value="PKS_DH_N"/>
</dbReference>
<dbReference type="GO" id="GO:0008168">
    <property type="term" value="F:methyltransferase activity"/>
    <property type="evidence" value="ECO:0007669"/>
    <property type="project" value="UniProtKB-KW"/>
</dbReference>
<dbReference type="Gene3D" id="3.40.366.10">
    <property type="entry name" value="Malonyl-Coenzyme A Acyl Carrier Protein, domain 2"/>
    <property type="match status" value="1"/>
</dbReference>
<organism evidence="13 14">
    <name type="scientific">Penicillium digitatum</name>
    <name type="common">Green mold</name>
    <dbReference type="NCBI Taxonomy" id="36651"/>
    <lineage>
        <taxon>Eukaryota</taxon>
        <taxon>Fungi</taxon>
        <taxon>Dikarya</taxon>
        <taxon>Ascomycota</taxon>
        <taxon>Pezizomycotina</taxon>
        <taxon>Eurotiomycetes</taxon>
        <taxon>Eurotiomycetidae</taxon>
        <taxon>Eurotiales</taxon>
        <taxon>Aspergillaceae</taxon>
        <taxon>Penicillium</taxon>
    </lineage>
</organism>
<keyword evidence="2" id="KW-0597">Phosphoprotein</keyword>